<dbReference type="RefSeq" id="WP_351976341.1">
    <property type="nucleotide sequence ID" value="NZ_JBEPBX010000010.1"/>
</dbReference>
<comment type="caution">
    <text evidence="1">The sequence shown here is derived from an EMBL/GenBank/DDBJ whole genome shotgun (WGS) entry which is preliminary data.</text>
</comment>
<dbReference type="Proteomes" id="UP001445472">
    <property type="component" value="Unassembled WGS sequence"/>
</dbReference>
<evidence type="ECO:0008006" key="3">
    <source>
        <dbReference type="Google" id="ProtNLM"/>
    </source>
</evidence>
<evidence type="ECO:0000313" key="2">
    <source>
        <dbReference type="Proteomes" id="UP001445472"/>
    </source>
</evidence>
<reference evidence="1 2" key="1">
    <citation type="submission" date="2024-06" db="EMBL/GenBank/DDBJ databases">
        <title>The Natural Products Discovery Center: Release of the First 8490 Sequenced Strains for Exploring Actinobacteria Biosynthetic Diversity.</title>
        <authorList>
            <person name="Kalkreuter E."/>
            <person name="Kautsar S.A."/>
            <person name="Yang D."/>
            <person name="Bader C.D."/>
            <person name="Teijaro C.N."/>
            <person name="Fluegel L."/>
            <person name="Davis C.M."/>
            <person name="Simpson J.R."/>
            <person name="Lauterbach L."/>
            <person name="Steele A.D."/>
            <person name="Gui C."/>
            <person name="Meng S."/>
            <person name="Li G."/>
            <person name="Viehrig K."/>
            <person name="Ye F."/>
            <person name="Su P."/>
            <person name="Kiefer A.F."/>
            <person name="Nichols A."/>
            <person name="Cepeda A.J."/>
            <person name="Yan W."/>
            <person name="Fan B."/>
            <person name="Jiang Y."/>
            <person name="Adhikari A."/>
            <person name="Zheng C.-J."/>
            <person name="Schuster L."/>
            <person name="Cowan T.M."/>
            <person name="Smanski M.J."/>
            <person name="Chevrette M.G."/>
            <person name="De Carvalho L.P.S."/>
            <person name="Shen B."/>
        </authorList>
    </citation>
    <scope>NUCLEOTIDE SEQUENCE [LARGE SCALE GENOMIC DNA]</scope>
    <source>
        <strain evidence="1 2">NPDC000837</strain>
    </source>
</reference>
<protein>
    <recommendedName>
        <fullName evidence="3">Lipoprotein</fullName>
    </recommendedName>
</protein>
<gene>
    <name evidence="1" type="ORF">ABT276_14305</name>
</gene>
<keyword evidence="2" id="KW-1185">Reference proteome</keyword>
<evidence type="ECO:0000313" key="1">
    <source>
        <dbReference type="EMBL" id="MER6614518.1"/>
    </source>
</evidence>
<name>A0ABV1UUQ9_9ACTN</name>
<sequence length="123" mass="13284">MAVVLVGGCGAVAERRDAATAATERFERALASRQYAEVCRALADVTRQEVEQSTAGPCEQGMRQERVPAGGRVVHVDVYGRQARAVLTEDTLFLSLFPDGWRVMAAGCTPQPDQPYQCEIKGG</sequence>
<dbReference type="EMBL" id="JBEPBX010000010">
    <property type="protein sequence ID" value="MER6614518.1"/>
    <property type="molecule type" value="Genomic_DNA"/>
</dbReference>
<organism evidence="1 2">
    <name type="scientific">Streptomyces xantholiticus</name>
    <dbReference type="NCBI Taxonomy" id="68285"/>
    <lineage>
        <taxon>Bacteria</taxon>
        <taxon>Bacillati</taxon>
        <taxon>Actinomycetota</taxon>
        <taxon>Actinomycetes</taxon>
        <taxon>Kitasatosporales</taxon>
        <taxon>Streptomycetaceae</taxon>
        <taxon>Streptomyces</taxon>
    </lineage>
</organism>
<accession>A0ABV1UUQ9</accession>
<proteinExistence type="predicted"/>